<feature type="compositionally biased region" description="Polar residues" evidence="2">
    <location>
        <begin position="122"/>
        <end position="135"/>
    </location>
</feature>
<evidence type="ECO:0008006" key="5">
    <source>
        <dbReference type="Google" id="ProtNLM"/>
    </source>
</evidence>
<feature type="region of interest" description="Disordered" evidence="2">
    <location>
        <begin position="119"/>
        <end position="146"/>
    </location>
</feature>
<name>A0AAD9LB93_9STRA</name>
<organism evidence="3 4">
    <name type="scientific">Phytophthora citrophthora</name>
    <dbReference type="NCBI Taxonomy" id="4793"/>
    <lineage>
        <taxon>Eukaryota</taxon>
        <taxon>Sar</taxon>
        <taxon>Stramenopiles</taxon>
        <taxon>Oomycota</taxon>
        <taxon>Peronosporomycetes</taxon>
        <taxon>Peronosporales</taxon>
        <taxon>Peronosporaceae</taxon>
        <taxon>Phytophthora</taxon>
    </lineage>
</organism>
<sequence>MMLPASTVHDAQAYPAGCSRNEVSSRSSKACLQRCDIPRSSTLNPVATLTFADFLAMLIGRPTEPERGPQAAVSVQDHSEDDALLSDMLAFVDTFPADSDQLLNEQIDTPAELKATEILHDNNGNNGNSTVAKASQSKEERRREANRLKDRNKYLRKKEKIPKLQTEVEQLTKILSDYESGRARNIQQAETALVGKNEKEQQLLHLTKEKNELLVENAQLRKQFHRTNALATSLQQMLNNEHKLYLANSSYFLVLKPLTTADCQREQRRSLNTIMSCYRESKSLNRAREICGWNEKRLMQRSDFHNFKSKLIRGKSARFVFNQTWEVFLDPFRTEKLFAPIMNVRCRLVQRVDDDNILFCYDHAASRVLSEKTDIPSVNTMALVTRVSTDTGHLIITRGLRRGSVEVQDLLRSGSNDRRREIWLETLTWIHFEQRGQDCEVTIGGVTPALRQSSYFWMVECVQLALRWEMAVFGPRFRAT</sequence>
<dbReference type="AlphaFoldDB" id="A0AAD9LB93"/>
<proteinExistence type="predicted"/>
<gene>
    <name evidence="3" type="ORF">P3T76_014315</name>
</gene>
<keyword evidence="1" id="KW-0175">Coiled coil</keyword>
<feature type="coiled-coil region" evidence="1">
    <location>
        <begin position="196"/>
        <end position="223"/>
    </location>
</feature>
<accession>A0AAD9LB93</accession>
<dbReference type="Proteomes" id="UP001259832">
    <property type="component" value="Unassembled WGS sequence"/>
</dbReference>
<comment type="caution">
    <text evidence="3">The sequence shown here is derived from an EMBL/GenBank/DDBJ whole genome shotgun (WGS) entry which is preliminary data.</text>
</comment>
<evidence type="ECO:0000256" key="1">
    <source>
        <dbReference type="SAM" id="Coils"/>
    </source>
</evidence>
<dbReference type="EMBL" id="JASMQC010000041">
    <property type="protein sequence ID" value="KAK1930081.1"/>
    <property type="molecule type" value="Genomic_DNA"/>
</dbReference>
<keyword evidence="4" id="KW-1185">Reference proteome</keyword>
<evidence type="ECO:0000256" key="2">
    <source>
        <dbReference type="SAM" id="MobiDB-lite"/>
    </source>
</evidence>
<evidence type="ECO:0000313" key="4">
    <source>
        <dbReference type="Proteomes" id="UP001259832"/>
    </source>
</evidence>
<protein>
    <recommendedName>
        <fullName evidence="5">BZIP domain-containing protein</fullName>
    </recommendedName>
</protein>
<feature type="compositionally biased region" description="Basic and acidic residues" evidence="2">
    <location>
        <begin position="136"/>
        <end position="146"/>
    </location>
</feature>
<evidence type="ECO:0000313" key="3">
    <source>
        <dbReference type="EMBL" id="KAK1930081.1"/>
    </source>
</evidence>
<reference evidence="3" key="1">
    <citation type="submission" date="2023-08" db="EMBL/GenBank/DDBJ databases">
        <title>Reference Genome Resource for the Citrus Pathogen Phytophthora citrophthora.</title>
        <authorList>
            <person name="Moller H."/>
            <person name="Coetzee B."/>
            <person name="Rose L.J."/>
            <person name="Van Niekerk J.M."/>
        </authorList>
    </citation>
    <scope>NUCLEOTIDE SEQUENCE</scope>
    <source>
        <strain evidence="3">STE-U-9442</strain>
    </source>
</reference>